<feature type="domain" description="GST N-terminal" evidence="6">
    <location>
        <begin position="1"/>
        <end position="45"/>
    </location>
</feature>
<dbReference type="PROSITE" id="PS50405">
    <property type="entry name" value="GST_CTER"/>
    <property type="match status" value="1"/>
</dbReference>
<feature type="domain" description="GST C-terminal" evidence="7">
    <location>
        <begin position="52"/>
        <end position="188"/>
    </location>
</feature>
<dbReference type="Proteomes" id="UP001206925">
    <property type="component" value="Unassembled WGS sequence"/>
</dbReference>
<dbReference type="SUPFAM" id="SSF52833">
    <property type="entry name" value="Thioredoxin-like"/>
    <property type="match status" value="1"/>
</dbReference>
<evidence type="ECO:0000313" key="8">
    <source>
        <dbReference type="EMBL" id="KAI7728092.1"/>
    </source>
</evidence>
<keyword evidence="3" id="KW-0216">Detoxification</keyword>
<dbReference type="SUPFAM" id="SSF47616">
    <property type="entry name" value="GST C-terminal domain-like"/>
    <property type="match status" value="1"/>
</dbReference>
<evidence type="ECO:0000259" key="7">
    <source>
        <dbReference type="PROSITE" id="PS50405"/>
    </source>
</evidence>
<comment type="similarity">
    <text evidence="1">Belongs to the GST superfamily. Theta family.</text>
</comment>
<evidence type="ECO:0000256" key="2">
    <source>
        <dbReference type="ARBA" id="ARBA00012452"/>
    </source>
</evidence>
<evidence type="ECO:0000256" key="1">
    <source>
        <dbReference type="ARBA" id="ARBA00009899"/>
    </source>
</evidence>
<organism evidence="8 9">
    <name type="scientific">Ambrosia artemisiifolia</name>
    <name type="common">Common ragweed</name>
    <dbReference type="NCBI Taxonomy" id="4212"/>
    <lineage>
        <taxon>Eukaryota</taxon>
        <taxon>Viridiplantae</taxon>
        <taxon>Streptophyta</taxon>
        <taxon>Embryophyta</taxon>
        <taxon>Tracheophyta</taxon>
        <taxon>Spermatophyta</taxon>
        <taxon>Magnoliopsida</taxon>
        <taxon>eudicotyledons</taxon>
        <taxon>Gunneridae</taxon>
        <taxon>Pentapetalae</taxon>
        <taxon>asterids</taxon>
        <taxon>campanulids</taxon>
        <taxon>Asterales</taxon>
        <taxon>Asteraceae</taxon>
        <taxon>Asteroideae</taxon>
        <taxon>Heliantheae alliance</taxon>
        <taxon>Heliantheae</taxon>
        <taxon>Ambrosia</taxon>
    </lineage>
</organism>
<dbReference type="GO" id="GO:0009407">
    <property type="term" value="P:toxin catabolic process"/>
    <property type="evidence" value="ECO:0007669"/>
    <property type="project" value="UniProtKB-ARBA"/>
</dbReference>
<proteinExistence type="inferred from homology"/>
<reference evidence="8" key="1">
    <citation type="submission" date="2022-06" db="EMBL/GenBank/DDBJ databases">
        <title>Uncovering the hologenomic basis of an extraordinary plant invasion.</title>
        <authorList>
            <person name="Bieker V.C."/>
            <person name="Martin M.D."/>
            <person name="Gilbert T."/>
            <person name="Hodgins K."/>
            <person name="Battlay P."/>
            <person name="Petersen B."/>
            <person name="Wilson J."/>
        </authorList>
    </citation>
    <scope>NUCLEOTIDE SEQUENCE</scope>
    <source>
        <strain evidence="8">AA19_3_7</strain>
        <tissue evidence="8">Leaf</tissue>
    </source>
</reference>
<dbReference type="InterPro" id="IPR043377">
    <property type="entry name" value="GSTT1/2/3"/>
</dbReference>
<dbReference type="EC" id="2.5.1.18" evidence="2"/>
<sequence length="205" mass="23516">MSFSVLIYAEINPMLQIPAIVDGELKLFESHAILVYLACAYPQVAGHWYPSDVHKRAKIHSVLDWHHSFLRRGAAGVVFNTLLAPLSGIRSYPQVIIQVEEILLRALSKLEHSWLKDGPFLNGNSQPSIADLILACEVMQLELLSEKDRDRILSPYVKVLQWVEDTKRAISPYFDEVHELLFESQKRFREQMATKSMKNQVKSKM</sequence>
<keyword evidence="9" id="KW-1185">Reference proteome</keyword>
<comment type="caution">
    <text evidence="8">The sequence shown here is derived from an EMBL/GenBank/DDBJ whole genome shotgun (WGS) entry which is preliminary data.</text>
</comment>
<dbReference type="InterPro" id="IPR036249">
    <property type="entry name" value="Thioredoxin-like_sf"/>
</dbReference>
<evidence type="ECO:0000313" key="9">
    <source>
        <dbReference type="Proteomes" id="UP001206925"/>
    </source>
</evidence>
<dbReference type="Gene3D" id="1.20.1050.10">
    <property type="match status" value="1"/>
</dbReference>
<dbReference type="EMBL" id="JAMZMK010011274">
    <property type="protein sequence ID" value="KAI7728092.1"/>
    <property type="molecule type" value="Genomic_DNA"/>
</dbReference>
<dbReference type="PANTHER" id="PTHR44750">
    <property type="entry name" value="GLUTATHIONE S-TRANSFERASE T1-RELATED"/>
    <property type="match status" value="1"/>
</dbReference>
<protein>
    <recommendedName>
        <fullName evidence="2">glutathione transferase</fullName>
        <ecNumber evidence="2">2.5.1.18</ecNumber>
    </recommendedName>
</protein>
<evidence type="ECO:0000256" key="4">
    <source>
        <dbReference type="ARBA" id="ARBA00022679"/>
    </source>
</evidence>
<dbReference type="InterPro" id="IPR010987">
    <property type="entry name" value="Glutathione-S-Trfase_C-like"/>
</dbReference>
<gene>
    <name evidence="8" type="ORF">M8C21_030641</name>
</gene>
<dbReference type="PROSITE" id="PS50404">
    <property type="entry name" value="GST_NTER"/>
    <property type="match status" value="1"/>
</dbReference>
<dbReference type="Pfam" id="PF02798">
    <property type="entry name" value="GST_N"/>
    <property type="match status" value="1"/>
</dbReference>
<comment type="catalytic activity">
    <reaction evidence="5">
        <text>RX + glutathione = an S-substituted glutathione + a halide anion + H(+)</text>
        <dbReference type="Rhea" id="RHEA:16437"/>
        <dbReference type="ChEBI" id="CHEBI:15378"/>
        <dbReference type="ChEBI" id="CHEBI:16042"/>
        <dbReference type="ChEBI" id="CHEBI:17792"/>
        <dbReference type="ChEBI" id="CHEBI:57925"/>
        <dbReference type="ChEBI" id="CHEBI:90779"/>
        <dbReference type="EC" id="2.5.1.18"/>
    </reaction>
</comment>
<dbReference type="InterPro" id="IPR004045">
    <property type="entry name" value="Glutathione_S-Trfase_N"/>
</dbReference>
<evidence type="ECO:0000256" key="5">
    <source>
        <dbReference type="ARBA" id="ARBA00047960"/>
    </source>
</evidence>
<accession>A0AAD5BRD3</accession>
<dbReference type="GO" id="GO:0004364">
    <property type="term" value="F:glutathione transferase activity"/>
    <property type="evidence" value="ECO:0007669"/>
    <property type="project" value="UniProtKB-EC"/>
</dbReference>
<dbReference type="Gene3D" id="3.40.30.10">
    <property type="entry name" value="Glutaredoxin"/>
    <property type="match status" value="1"/>
</dbReference>
<evidence type="ECO:0000259" key="6">
    <source>
        <dbReference type="PROSITE" id="PS50404"/>
    </source>
</evidence>
<keyword evidence="4" id="KW-0808">Transferase</keyword>
<dbReference type="PANTHER" id="PTHR44750:SF1">
    <property type="entry name" value="GLUTATHIONE S-TRANSFERASE T1-RELATED"/>
    <property type="match status" value="1"/>
</dbReference>
<dbReference type="FunFam" id="1.20.1050.10:FF:000039">
    <property type="entry name" value="Glutathione S-transferase theta-1"/>
    <property type="match status" value="1"/>
</dbReference>
<dbReference type="InterPro" id="IPR036282">
    <property type="entry name" value="Glutathione-S-Trfase_C_sf"/>
</dbReference>
<name>A0AAD5BRD3_AMBAR</name>
<evidence type="ECO:0000256" key="3">
    <source>
        <dbReference type="ARBA" id="ARBA00022575"/>
    </source>
</evidence>
<dbReference type="AlphaFoldDB" id="A0AAD5BRD3"/>